<dbReference type="AlphaFoldDB" id="A0A4U1L157"/>
<organism evidence="1 2">
    <name type="scientific">Sphingomonas baiyangensis</name>
    <dbReference type="NCBI Taxonomy" id="2572576"/>
    <lineage>
        <taxon>Bacteria</taxon>
        <taxon>Pseudomonadati</taxon>
        <taxon>Pseudomonadota</taxon>
        <taxon>Alphaproteobacteria</taxon>
        <taxon>Sphingomonadales</taxon>
        <taxon>Sphingomonadaceae</taxon>
        <taxon>Sphingomonas</taxon>
    </lineage>
</organism>
<dbReference type="EMBL" id="SWKR01000002">
    <property type="protein sequence ID" value="TKD50547.1"/>
    <property type="molecule type" value="Genomic_DNA"/>
</dbReference>
<comment type="caution">
    <text evidence="1">The sequence shown here is derived from an EMBL/GenBank/DDBJ whole genome shotgun (WGS) entry which is preliminary data.</text>
</comment>
<name>A0A4U1L157_9SPHN</name>
<proteinExistence type="predicted"/>
<protein>
    <submittedName>
        <fullName evidence="1">Uncharacterized protein</fullName>
    </submittedName>
</protein>
<evidence type="ECO:0000313" key="2">
    <source>
        <dbReference type="Proteomes" id="UP000309138"/>
    </source>
</evidence>
<reference evidence="1 2" key="1">
    <citation type="submission" date="2019-04" db="EMBL/GenBank/DDBJ databases">
        <authorList>
            <person name="Yang Y."/>
            <person name="Wei D."/>
        </authorList>
    </citation>
    <scope>NUCLEOTIDE SEQUENCE [LARGE SCALE GENOMIC DNA]</scope>
    <source>
        <strain evidence="1 2">L-1-4w-11</strain>
    </source>
</reference>
<dbReference type="RefSeq" id="WP_136942490.1">
    <property type="nucleotide sequence ID" value="NZ_SWKR01000002.1"/>
</dbReference>
<keyword evidence="2" id="KW-1185">Reference proteome</keyword>
<gene>
    <name evidence="1" type="ORF">FBR43_07060</name>
</gene>
<evidence type="ECO:0000313" key="1">
    <source>
        <dbReference type="EMBL" id="TKD50547.1"/>
    </source>
</evidence>
<sequence>MASEPLNGVAMTPFDQLRATVREGYTTSLDALLDTVVSQFLMANDQRIALLDAVQFTVFVAAIKSAELAGIDAADRGAMARHLADMQRAIERDVPRMVNEFVDAVKAGGGQ</sequence>
<dbReference type="Proteomes" id="UP000309138">
    <property type="component" value="Unassembled WGS sequence"/>
</dbReference>
<accession>A0A4U1L157</accession>